<organism evidence="1 2">
    <name type="scientific">Triplophysa rosa</name>
    <name type="common">Cave loach</name>
    <dbReference type="NCBI Taxonomy" id="992332"/>
    <lineage>
        <taxon>Eukaryota</taxon>
        <taxon>Metazoa</taxon>
        <taxon>Chordata</taxon>
        <taxon>Craniata</taxon>
        <taxon>Vertebrata</taxon>
        <taxon>Euteleostomi</taxon>
        <taxon>Actinopterygii</taxon>
        <taxon>Neopterygii</taxon>
        <taxon>Teleostei</taxon>
        <taxon>Ostariophysi</taxon>
        <taxon>Cypriniformes</taxon>
        <taxon>Nemacheilidae</taxon>
        <taxon>Triplophysa</taxon>
    </lineage>
</organism>
<dbReference type="EMBL" id="JAFHDT010000009">
    <property type="protein sequence ID" value="KAI7805259.1"/>
    <property type="molecule type" value="Genomic_DNA"/>
</dbReference>
<protein>
    <submittedName>
        <fullName evidence="1">Uncharacterized protein</fullName>
    </submittedName>
</protein>
<evidence type="ECO:0000313" key="1">
    <source>
        <dbReference type="EMBL" id="KAI7805259.1"/>
    </source>
</evidence>
<reference evidence="1" key="1">
    <citation type="submission" date="2021-02" db="EMBL/GenBank/DDBJ databases">
        <title>Comparative genomics reveals that relaxation of natural selection precedes convergent phenotypic evolution of cavefish.</title>
        <authorList>
            <person name="Peng Z."/>
        </authorList>
    </citation>
    <scope>NUCLEOTIDE SEQUENCE</scope>
    <source>
        <tissue evidence="1">Muscle</tissue>
    </source>
</reference>
<dbReference type="AlphaFoldDB" id="A0A9W8C1M4"/>
<proteinExistence type="predicted"/>
<sequence>MIGTVRLFSFFLLKGQKFGPGPAGPPGEHFSGFTAQVTSGEIQRHPQLFNIKEICRGAELKHNASQC</sequence>
<gene>
    <name evidence="1" type="ORF">IRJ41_003122</name>
</gene>
<accession>A0A9W8C1M4</accession>
<comment type="caution">
    <text evidence="1">The sequence shown here is derived from an EMBL/GenBank/DDBJ whole genome shotgun (WGS) entry which is preliminary data.</text>
</comment>
<name>A0A9W8C1M4_TRIRA</name>
<dbReference type="Proteomes" id="UP001059041">
    <property type="component" value="Linkage Group LG9"/>
</dbReference>
<keyword evidence="2" id="KW-1185">Reference proteome</keyword>
<evidence type="ECO:0000313" key="2">
    <source>
        <dbReference type="Proteomes" id="UP001059041"/>
    </source>
</evidence>